<dbReference type="AlphaFoldDB" id="A0A0U9HH63"/>
<dbReference type="Pfam" id="PF01558">
    <property type="entry name" value="POR"/>
    <property type="match status" value="1"/>
</dbReference>
<feature type="domain" description="Pyruvate/ketoisovalerate oxidoreductase catalytic" evidence="2">
    <location>
        <begin position="13"/>
        <end position="172"/>
    </location>
</feature>
<dbReference type="InterPro" id="IPR052554">
    <property type="entry name" value="2-oxoglutarate_synth_KorC"/>
</dbReference>
<dbReference type="OrthoDB" id="9789125at2"/>
<keyword evidence="4" id="KW-1185">Reference proteome</keyword>
<dbReference type="Gene3D" id="3.40.920.10">
    <property type="entry name" value="Pyruvate-ferredoxin oxidoreductase, PFOR, domain III"/>
    <property type="match status" value="1"/>
</dbReference>
<dbReference type="InterPro" id="IPR002869">
    <property type="entry name" value="Pyrv_flavodox_OxRed_cen"/>
</dbReference>
<dbReference type="InterPro" id="IPR019752">
    <property type="entry name" value="Pyrv/ketoisovalerate_OxRed_cat"/>
</dbReference>
<dbReference type="STRING" id="224999.GCA_001485475_02229"/>
<keyword evidence="1" id="KW-0560">Oxidoreductase</keyword>
<protein>
    <submittedName>
        <fullName evidence="3">2-oxoglutarate ferredoxin oxidoreductase subunit gamma</fullName>
    </submittedName>
</protein>
<dbReference type="PANTHER" id="PTHR42730:SF1">
    <property type="entry name" value="2-OXOGLUTARATE SYNTHASE SUBUNIT KORC"/>
    <property type="match status" value="1"/>
</dbReference>
<organism evidence="3">
    <name type="scientific">Tepidanaerobacter syntrophicus</name>
    <dbReference type="NCBI Taxonomy" id="224999"/>
    <lineage>
        <taxon>Bacteria</taxon>
        <taxon>Bacillati</taxon>
        <taxon>Bacillota</taxon>
        <taxon>Clostridia</taxon>
        <taxon>Thermosediminibacterales</taxon>
        <taxon>Tepidanaerobacteraceae</taxon>
        <taxon>Tepidanaerobacter</taxon>
    </lineage>
</organism>
<accession>A0A0U9HH63</accession>
<reference evidence="3" key="1">
    <citation type="journal article" date="2016" name="Genome Announc.">
        <title>Draft Genome Sequence of the Syntrophic Lactate-Degrading Bacterium Tepidanaerobacter syntrophicus JLT.</title>
        <authorList>
            <person name="Matsuura N."/>
            <person name="Ohashi A."/>
            <person name="Tourlousse D.M."/>
            <person name="Sekiguchi Y."/>
        </authorList>
    </citation>
    <scope>NUCLEOTIDE SEQUENCE [LARGE SCALE GENOMIC DNA]</scope>
    <source>
        <strain evidence="3">JL</strain>
    </source>
</reference>
<evidence type="ECO:0000256" key="1">
    <source>
        <dbReference type="ARBA" id="ARBA00023002"/>
    </source>
</evidence>
<dbReference type="Proteomes" id="UP000062160">
    <property type="component" value="Unassembled WGS sequence"/>
</dbReference>
<dbReference type="GO" id="GO:0016625">
    <property type="term" value="F:oxidoreductase activity, acting on the aldehyde or oxo group of donors, iron-sulfur protein as acceptor"/>
    <property type="evidence" value="ECO:0007669"/>
    <property type="project" value="InterPro"/>
</dbReference>
<evidence type="ECO:0000313" key="3">
    <source>
        <dbReference type="EMBL" id="GAQ26185.1"/>
    </source>
</evidence>
<name>A0A0U9HH63_9FIRM</name>
<dbReference type="SUPFAM" id="SSF53323">
    <property type="entry name" value="Pyruvate-ferredoxin oxidoreductase, PFOR, domain III"/>
    <property type="match status" value="1"/>
</dbReference>
<sequence>MSDTIEIRLSGSGGQGLILAGIILAEAAILDGKNAVQTQSYGPEARGGASKAEVIISDEEIYYPKVSNPDVFLALTEEAMTKYVNDVKENGLLIIDSTMKPPKDFLNVLSVPILETAQIKVGRIIVANIVALGVLTEATGAVSREAIEKAVLDRVPKGTEKINKTALQEGFQLIKLK</sequence>
<proteinExistence type="predicted"/>
<evidence type="ECO:0000313" key="4">
    <source>
        <dbReference type="Proteomes" id="UP000062160"/>
    </source>
</evidence>
<evidence type="ECO:0000259" key="2">
    <source>
        <dbReference type="Pfam" id="PF01558"/>
    </source>
</evidence>
<dbReference type="PANTHER" id="PTHR42730">
    <property type="entry name" value="2-OXOGLUTARATE SYNTHASE SUBUNIT KORC"/>
    <property type="match status" value="1"/>
</dbReference>
<gene>
    <name evidence="3" type="ORF">TSYNT_9449</name>
</gene>
<dbReference type="NCBIfam" id="TIGR02175">
    <property type="entry name" value="PorC_KorC"/>
    <property type="match status" value="1"/>
</dbReference>
<dbReference type="InterPro" id="IPR011894">
    <property type="entry name" value="PorC_KorC"/>
</dbReference>
<dbReference type="RefSeq" id="WP_059034038.1">
    <property type="nucleotide sequence ID" value="NZ_DF977003.1"/>
</dbReference>
<dbReference type="EMBL" id="DF977003">
    <property type="protein sequence ID" value="GAQ26185.1"/>
    <property type="molecule type" value="Genomic_DNA"/>
</dbReference>